<protein>
    <submittedName>
        <fullName evidence="4">Oxidoreductase</fullName>
    </submittedName>
</protein>
<dbReference type="RefSeq" id="WP_173061610.1">
    <property type="nucleotide sequence ID" value="NZ_BAABGO010000022.1"/>
</dbReference>
<reference evidence="4 5" key="2">
    <citation type="submission" date="2020-03" db="EMBL/GenBank/DDBJ databases">
        <authorList>
            <person name="Ichikawa N."/>
            <person name="Kimura A."/>
            <person name="Kitahashi Y."/>
            <person name="Uohara A."/>
        </authorList>
    </citation>
    <scope>NUCLEOTIDE SEQUENCE [LARGE SCALE GENOMIC DNA]</scope>
    <source>
        <strain evidence="4 5">NBRC 108639</strain>
    </source>
</reference>
<dbReference type="PANTHER" id="PTHR30137:SF8">
    <property type="entry name" value="BLR5498 PROTEIN"/>
    <property type="match status" value="1"/>
</dbReference>
<dbReference type="Pfam" id="PF00296">
    <property type="entry name" value="Bac_luciferase"/>
    <property type="match status" value="1"/>
</dbReference>
<dbReference type="GO" id="GO:0004497">
    <property type="term" value="F:monooxygenase activity"/>
    <property type="evidence" value="ECO:0007669"/>
    <property type="project" value="UniProtKB-KW"/>
</dbReference>
<dbReference type="EMBL" id="BLPF01000002">
    <property type="protein sequence ID" value="GFJ81854.1"/>
    <property type="molecule type" value="Genomic_DNA"/>
</dbReference>
<evidence type="ECO:0000259" key="3">
    <source>
        <dbReference type="Pfam" id="PF00296"/>
    </source>
</evidence>
<evidence type="ECO:0000256" key="2">
    <source>
        <dbReference type="ARBA" id="ARBA00023033"/>
    </source>
</evidence>
<sequence>MTGTAAVIEFGLDTPAYLTDDEHGGLVAGDQVIRDVIDEAVLAEQVGFDSFNIAEHYRPDLMDTAASVILAAIAGRTSRIRLGTAVTVLSTRDPVRVFHEYSTLDAVSNGRAHLIVGRGSATESFPLFGYDLADYESLFDQKLELFTRLLRQRPVTWSGTVRPPLQQQILNPPLPPGHLPTWVAVGGSPSSVVRAARHALPLMLAAIGGPPQRFAPMVDLYHRALQQAGTPVLPVGIHSAGLIASTDQEAADVQWPYWREAIAGEHQVRGWRVPTREQYAAEIATGSMYVGSPETAAVRIAHTIDLLGVQRFDLAYAPGRVPHRLRMRTIELFGREVIPRVLEILHHRPARPS</sequence>
<evidence type="ECO:0000313" key="4">
    <source>
        <dbReference type="EMBL" id="GFJ81854.1"/>
    </source>
</evidence>
<keyword evidence="5" id="KW-1185">Reference proteome</keyword>
<dbReference type="InterPro" id="IPR050766">
    <property type="entry name" value="Bact_Lucif_Oxidored"/>
</dbReference>
<organism evidence="4 5">
    <name type="scientific">Phytohabitans houttuyneae</name>
    <dbReference type="NCBI Taxonomy" id="1076126"/>
    <lineage>
        <taxon>Bacteria</taxon>
        <taxon>Bacillati</taxon>
        <taxon>Actinomycetota</taxon>
        <taxon>Actinomycetes</taxon>
        <taxon>Micromonosporales</taxon>
        <taxon>Micromonosporaceae</taxon>
    </lineage>
</organism>
<dbReference type="PANTHER" id="PTHR30137">
    <property type="entry name" value="LUCIFERASE-LIKE MONOOXYGENASE"/>
    <property type="match status" value="1"/>
</dbReference>
<dbReference type="GO" id="GO:0016705">
    <property type="term" value="F:oxidoreductase activity, acting on paired donors, with incorporation or reduction of molecular oxygen"/>
    <property type="evidence" value="ECO:0007669"/>
    <property type="project" value="InterPro"/>
</dbReference>
<gene>
    <name evidence="4" type="ORF">Phou_060340</name>
</gene>
<dbReference type="AlphaFoldDB" id="A0A6V8KDJ6"/>
<dbReference type="GO" id="GO:0005829">
    <property type="term" value="C:cytosol"/>
    <property type="evidence" value="ECO:0007669"/>
    <property type="project" value="TreeGrafter"/>
</dbReference>
<evidence type="ECO:0000256" key="1">
    <source>
        <dbReference type="ARBA" id="ARBA00023002"/>
    </source>
</evidence>
<proteinExistence type="predicted"/>
<reference evidence="4 5" key="1">
    <citation type="submission" date="2020-03" db="EMBL/GenBank/DDBJ databases">
        <title>Whole genome shotgun sequence of Phytohabitans houttuyneae NBRC 108639.</title>
        <authorList>
            <person name="Komaki H."/>
            <person name="Tamura T."/>
        </authorList>
    </citation>
    <scope>NUCLEOTIDE SEQUENCE [LARGE SCALE GENOMIC DNA]</scope>
    <source>
        <strain evidence="4 5">NBRC 108639</strain>
    </source>
</reference>
<dbReference type="InterPro" id="IPR011251">
    <property type="entry name" value="Luciferase-like_dom"/>
</dbReference>
<accession>A0A6V8KDJ6</accession>
<evidence type="ECO:0000313" key="5">
    <source>
        <dbReference type="Proteomes" id="UP000482800"/>
    </source>
</evidence>
<name>A0A6V8KDJ6_9ACTN</name>
<comment type="caution">
    <text evidence="4">The sequence shown here is derived from an EMBL/GenBank/DDBJ whole genome shotgun (WGS) entry which is preliminary data.</text>
</comment>
<dbReference type="Gene3D" id="3.20.20.30">
    <property type="entry name" value="Luciferase-like domain"/>
    <property type="match status" value="1"/>
</dbReference>
<dbReference type="InterPro" id="IPR036661">
    <property type="entry name" value="Luciferase-like_sf"/>
</dbReference>
<dbReference type="Proteomes" id="UP000482800">
    <property type="component" value="Unassembled WGS sequence"/>
</dbReference>
<keyword evidence="1" id="KW-0560">Oxidoreductase</keyword>
<keyword evidence="2" id="KW-0503">Monooxygenase</keyword>
<feature type="domain" description="Luciferase-like" evidence="3">
    <location>
        <begin position="23"/>
        <end position="306"/>
    </location>
</feature>
<dbReference type="SUPFAM" id="SSF51679">
    <property type="entry name" value="Bacterial luciferase-like"/>
    <property type="match status" value="1"/>
</dbReference>